<name>A0ABZ3BBG9_9ENTR</name>
<protein>
    <submittedName>
        <fullName evidence="1">Type IV secretion protein Rhs</fullName>
    </submittedName>
</protein>
<proteinExistence type="predicted"/>
<keyword evidence="2" id="KW-1185">Reference proteome</keyword>
<dbReference type="RefSeq" id="WP_342323173.1">
    <property type="nucleotide sequence ID" value="NZ_CP151800.1"/>
</dbReference>
<evidence type="ECO:0000313" key="1">
    <source>
        <dbReference type="EMBL" id="WZV98571.1"/>
    </source>
</evidence>
<sequence length="144" mass="16757">MTLNEEIKEQVIQLCGCKAIVDDWGEVADELSRSFEWVGSKIRWSTVKAHKSSELKGGYNNWLDQIKEFISISDIDSEINNSDEIYYINDSSLDFSVHIEPSLFYSFLDLVIKNIPQHHYFFDKEKKWCLVVSSEAYVDFGFPN</sequence>
<dbReference type="Proteomes" id="UP001466893">
    <property type="component" value="Chromosome"/>
</dbReference>
<reference evidence="1 2" key="1">
    <citation type="submission" date="2024-04" db="EMBL/GenBank/DDBJ databases">
        <title>Kosakonia calanthae sp. nov., a halophilic bacterium isolated from leaves of Calanthe tiplacata.</title>
        <authorList>
            <person name="Wu P."/>
        </authorList>
    </citation>
    <scope>NUCLEOTIDE SEQUENCE [LARGE SCALE GENOMIC DNA]</scope>
    <source>
        <strain evidence="1 2">BYX6</strain>
    </source>
</reference>
<evidence type="ECO:0000313" key="2">
    <source>
        <dbReference type="Proteomes" id="UP001466893"/>
    </source>
</evidence>
<organism evidence="1 2">
    <name type="scientific">Kosakonia calanthes</name>
    <dbReference type="NCBI Taxonomy" id="3139408"/>
    <lineage>
        <taxon>Bacteria</taxon>
        <taxon>Pseudomonadati</taxon>
        <taxon>Pseudomonadota</taxon>
        <taxon>Gammaproteobacteria</taxon>
        <taxon>Enterobacterales</taxon>
        <taxon>Enterobacteriaceae</taxon>
        <taxon>Kosakonia</taxon>
    </lineage>
</organism>
<accession>A0ABZ3BBG9</accession>
<dbReference type="EMBL" id="CP151800">
    <property type="protein sequence ID" value="WZV98571.1"/>
    <property type="molecule type" value="Genomic_DNA"/>
</dbReference>
<gene>
    <name evidence="1" type="ORF">AAEY27_01340</name>
</gene>